<dbReference type="HOGENOM" id="CLU_003589_1_0_1"/>
<dbReference type="Proteomes" id="UP000000305">
    <property type="component" value="Unassembled WGS sequence"/>
</dbReference>
<reference evidence="17 18" key="1">
    <citation type="journal article" date="2011" name="Science">
        <title>The ecoresponsive genome of Daphnia pulex.</title>
        <authorList>
            <person name="Colbourne J.K."/>
            <person name="Pfrender M.E."/>
            <person name="Gilbert D."/>
            <person name="Thomas W.K."/>
            <person name="Tucker A."/>
            <person name="Oakley T.H."/>
            <person name="Tokishita S."/>
            <person name="Aerts A."/>
            <person name="Arnold G.J."/>
            <person name="Basu M.K."/>
            <person name="Bauer D.J."/>
            <person name="Caceres C.E."/>
            <person name="Carmel L."/>
            <person name="Casola C."/>
            <person name="Choi J.H."/>
            <person name="Detter J.C."/>
            <person name="Dong Q."/>
            <person name="Dusheyko S."/>
            <person name="Eads B.D."/>
            <person name="Frohlich T."/>
            <person name="Geiler-Samerotte K.A."/>
            <person name="Gerlach D."/>
            <person name="Hatcher P."/>
            <person name="Jogdeo S."/>
            <person name="Krijgsveld J."/>
            <person name="Kriventseva E.V."/>
            <person name="Kultz D."/>
            <person name="Laforsch C."/>
            <person name="Lindquist E."/>
            <person name="Lopez J."/>
            <person name="Manak J.R."/>
            <person name="Muller J."/>
            <person name="Pangilinan J."/>
            <person name="Patwardhan R.P."/>
            <person name="Pitluck S."/>
            <person name="Pritham E.J."/>
            <person name="Rechtsteiner A."/>
            <person name="Rho M."/>
            <person name="Rogozin I.B."/>
            <person name="Sakarya O."/>
            <person name="Salamov A."/>
            <person name="Schaack S."/>
            <person name="Shapiro H."/>
            <person name="Shiga Y."/>
            <person name="Skalitzky C."/>
            <person name="Smith Z."/>
            <person name="Souvorov A."/>
            <person name="Sung W."/>
            <person name="Tang Z."/>
            <person name="Tsuchiya D."/>
            <person name="Tu H."/>
            <person name="Vos H."/>
            <person name="Wang M."/>
            <person name="Wolf Y.I."/>
            <person name="Yamagata H."/>
            <person name="Yamada T."/>
            <person name="Ye Y."/>
            <person name="Shaw J.R."/>
            <person name="Andrews J."/>
            <person name="Crease T.J."/>
            <person name="Tang H."/>
            <person name="Lucas S.M."/>
            <person name="Robertson H.M."/>
            <person name="Bork P."/>
            <person name="Koonin E.V."/>
            <person name="Zdobnov E.M."/>
            <person name="Grigoriev I.V."/>
            <person name="Lynch M."/>
            <person name="Boore J.L."/>
        </authorList>
    </citation>
    <scope>NUCLEOTIDE SEQUENCE [LARGE SCALE GENOMIC DNA]</scope>
</reference>
<dbReference type="FunCoup" id="E9GZ60">
    <property type="interactions" value="566"/>
</dbReference>
<evidence type="ECO:0000256" key="12">
    <source>
        <dbReference type="SAM" id="MobiDB-lite"/>
    </source>
</evidence>
<dbReference type="CDD" id="cd15572">
    <property type="entry name" value="PHD_BRPF"/>
    <property type="match status" value="1"/>
</dbReference>
<dbReference type="InterPro" id="IPR013083">
    <property type="entry name" value="Znf_RING/FYVE/PHD"/>
</dbReference>
<evidence type="ECO:0000256" key="3">
    <source>
        <dbReference type="ARBA" id="ARBA00022723"/>
    </source>
</evidence>
<dbReference type="GO" id="GO:0008270">
    <property type="term" value="F:zinc ion binding"/>
    <property type="evidence" value="ECO:0007669"/>
    <property type="project" value="UniProtKB-KW"/>
</dbReference>
<dbReference type="PROSITE" id="PS00028">
    <property type="entry name" value="ZINC_FINGER_C2H2_1"/>
    <property type="match status" value="1"/>
</dbReference>
<dbReference type="InterPro" id="IPR019542">
    <property type="entry name" value="Enhancer_polycomb-like_N"/>
</dbReference>
<dbReference type="FunFam" id="2.30.30.140:FF:000008">
    <property type="entry name" value="Bromodomain containing 1, isoform CRA_b"/>
    <property type="match status" value="1"/>
</dbReference>
<keyword evidence="3" id="KW-0479">Metal-binding</keyword>
<dbReference type="SMART" id="SM00297">
    <property type="entry name" value="BROMO"/>
    <property type="match status" value="1"/>
</dbReference>
<keyword evidence="8 10" id="KW-0103">Bromodomain</keyword>
<evidence type="ECO:0000256" key="7">
    <source>
        <dbReference type="ARBA" id="ARBA00022990"/>
    </source>
</evidence>
<dbReference type="InterPro" id="IPR000313">
    <property type="entry name" value="PWWP_dom"/>
</dbReference>
<dbReference type="Gene3D" id="1.20.920.10">
    <property type="entry name" value="Bromodomain-like"/>
    <property type="match status" value="1"/>
</dbReference>
<dbReference type="KEGG" id="dpx:DAPPUDRAFT_226425"/>
<dbReference type="InterPro" id="IPR019787">
    <property type="entry name" value="Znf_PHD-finger"/>
</dbReference>
<accession>E9GZ60</accession>
<dbReference type="EMBL" id="GL732576">
    <property type="protein sequence ID" value="EFX75273.1"/>
    <property type="molecule type" value="Genomic_DNA"/>
</dbReference>
<feature type="domain" description="PHD-type" evidence="14">
    <location>
        <begin position="250"/>
        <end position="300"/>
    </location>
</feature>
<dbReference type="Gene3D" id="3.30.40.10">
    <property type="entry name" value="Zinc/RING finger domain, C3HC4 (zinc finger)"/>
    <property type="match status" value="2"/>
</dbReference>
<feature type="compositionally biased region" description="Low complexity" evidence="12">
    <location>
        <begin position="718"/>
        <end position="738"/>
    </location>
</feature>
<feature type="compositionally biased region" description="Polar residues" evidence="12">
    <location>
        <begin position="109"/>
        <end position="122"/>
    </location>
</feature>
<dbReference type="OrthoDB" id="20839at2759"/>
<feature type="compositionally biased region" description="Basic and acidic residues" evidence="12">
    <location>
        <begin position="820"/>
        <end position="830"/>
    </location>
</feature>
<dbReference type="Gene3D" id="2.30.30.140">
    <property type="match status" value="1"/>
</dbReference>
<keyword evidence="6" id="KW-0862">Zinc</keyword>
<dbReference type="GO" id="GO:0070776">
    <property type="term" value="C:MOZ/MORF histone acetyltransferase complex"/>
    <property type="evidence" value="ECO:0000318"/>
    <property type="project" value="GO_Central"/>
</dbReference>
<feature type="region of interest" description="Disordered" evidence="12">
    <location>
        <begin position="799"/>
        <end position="907"/>
    </location>
</feature>
<protein>
    <submittedName>
        <fullName evidence="17">Putative Bromodomain and PHD finger-containing protein</fullName>
    </submittedName>
</protein>
<dbReference type="GO" id="GO:0006357">
    <property type="term" value="P:regulation of transcription by RNA polymerase II"/>
    <property type="evidence" value="ECO:0000318"/>
    <property type="project" value="GO_Central"/>
</dbReference>
<dbReference type="SMART" id="SM00249">
    <property type="entry name" value="PHD"/>
    <property type="match status" value="2"/>
</dbReference>
<evidence type="ECO:0000256" key="8">
    <source>
        <dbReference type="ARBA" id="ARBA00023117"/>
    </source>
</evidence>
<proteinExistence type="predicted"/>
<keyword evidence="4" id="KW-0677">Repeat</keyword>
<dbReference type="PROSITE" id="PS50016">
    <property type="entry name" value="ZF_PHD_2"/>
    <property type="match status" value="1"/>
</dbReference>
<evidence type="ECO:0000313" key="18">
    <source>
        <dbReference type="Proteomes" id="UP000000305"/>
    </source>
</evidence>
<feature type="region of interest" description="Disordered" evidence="12">
    <location>
        <begin position="522"/>
        <end position="550"/>
    </location>
</feature>
<keyword evidence="18" id="KW-1185">Reference proteome</keyword>
<dbReference type="PROSITE" id="PS50812">
    <property type="entry name" value="PWWP"/>
    <property type="match status" value="1"/>
</dbReference>
<feature type="domain" description="PWWP" evidence="15">
    <location>
        <begin position="918"/>
        <end position="997"/>
    </location>
</feature>
<evidence type="ECO:0000256" key="9">
    <source>
        <dbReference type="ARBA" id="ARBA00023242"/>
    </source>
</evidence>
<dbReference type="Pfam" id="PF00855">
    <property type="entry name" value="PWWP"/>
    <property type="match status" value="1"/>
</dbReference>
<dbReference type="InterPro" id="IPR019786">
    <property type="entry name" value="Zinc_finger_PHD-type_CS"/>
</dbReference>
<sequence length="1046" mass="117645">MGLDFDIREFLNHIRATKPPYECPAKDCGKIYKSFAGIQFHLFNFNHENPGSSLPSSESPQQVLTYAEAQKIVELEIDSKLQRINIFDSISFVGKEDYENEVPMKNEETPSQDYAKTPTSKSHTPKHLLKKTPKPVEPVVRKEEKVSPPKLPEASFSIIETWSQPDAPERPKSYYRFIEKSSDEMEDEVEFDMDEDDFTWLELINKQRRFENLSEVNPESFELLMDRLEKESYFQMQSSGKDQGPPIDEDAECCICMDGECQNSNVILFCDMCNLAVHQECYGVPYIPEGQWLCRRCLQSPSRAVDCALCPNRGGAFKQTDDNRWAHVVCALWIPEVCFANTVFLEPIDSIQNIPAARWKLTCYICKQRGAGSCIQCHRANCYTAFHVTCAQQAGLHMKIDTAKDSPSSGPNISIRKAAYCDAHTPADSDSKPLVGDHGIGEVIRKAQSKAAFREKMRKARKILAEKRSAAPIISIPTIPPERVQEIASSVPQIQGKIRFIQRLIAYWTLKRQSRNGVPLLRRLQTSHPSRRPASSAATGSGSGSGLGGDQIVQPDDLLGQLRYFQRLRQDLERARLLCELIRKREKTKRELMRIKEKELELQIYPLQYLMRRLLQTLKERDNNDIFADPVDISQVPDYLDFIQQPMDFSTMQNKLDAGQYPTLEAFEKDFNLMIHNCTVYNAQHTMYYKQAIKLKEGAQVLFKQLRKDLETLVISNNNCDSSSNSTPQPPSEISQPESKVEEIDKYVSEKYRESDTLEQQLSKLEEFLRKAQQMPTGPLKVKRIRILRNELAKVRRKLSLQAGGRAAATRSSSSSPSKSRPENKTRDEGSSDSDSSGSSSSGSSSSSSSSSSKSSSDSRSSESSGSEGSSSGSSSSSDSDSGDESDRQSSDDSSASPPRHQHSSTSLLPCNLIPLQPLDLVWAKCRGYPWYPALIVDPSWPRSGYVHNGVPIAIPPEEVLLMGAGVQPPAFLVLFFDAKRTWQWLPRDKLEPLGVDPDRDKAKLIESKKQTERKAVKKAFEEAILHQCRVAGQSSALSEDSDSSH</sequence>
<dbReference type="SUPFAM" id="SSF57903">
    <property type="entry name" value="FYVE/PHD zinc finger"/>
    <property type="match status" value="1"/>
</dbReference>
<dbReference type="InterPro" id="IPR018359">
    <property type="entry name" value="Bromodomain_CS"/>
</dbReference>
<evidence type="ECO:0000256" key="5">
    <source>
        <dbReference type="ARBA" id="ARBA00022771"/>
    </source>
</evidence>
<dbReference type="InterPro" id="IPR050701">
    <property type="entry name" value="Histone_Mod_Regulator"/>
</dbReference>
<dbReference type="Pfam" id="PF10513">
    <property type="entry name" value="EPL1"/>
    <property type="match status" value="1"/>
</dbReference>
<dbReference type="PROSITE" id="PS01359">
    <property type="entry name" value="ZF_PHD_1"/>
    <property type="match status" value="1"/>
</dbReference>
<dbReference type="AlphaFoldDB" id="E9GZ60"/>
<feature type="domain" description="Bromo" evidence="13">
    <location>
        <begin position="619"/>
        <end position="689"/>
    </location>
</feature>
<keyword evidence="2" id="KW-0597">Phosphoprotein</keyword>
<keyword evidence="5 11" id="KW-0863">Zinc-finger</keyword>
<dbReference type="Pfam" id="PF00439">
    <property type="entry name" value="Bromodomain"/>
    <property type="match status" value="1"/>
</dbReference>
<dbReference type="InterPro" id="IPR001965">
    <property type="entry name" value="Znf_PHD"/>
</dbReference>
<dbReference type="GO" id="GO:0005634">
    <property type="term" value="C:nucleus"/>
    <property type="evidence" value="ECO:0007669"/>
    <property type="project" value="UniProtKB-SubCell"/>
</dbReference>
<dbReference type="InterPro" id="IPR013087">
    <property type="entry name" value="Znf_C2H2_type"/>
</dbReference>
<evidence type="ECO:0000256" key="4">
    <source>
        <dbReference type="ARBA" id="ARBA00022737"/>
    </source>
</evidence>
<dbReference type="CDD" id="cd05839">
    <property type="entry name" value="PWWP_BRPF"/>
    <property type="match status" value="1"/>
</dbReference>
<feature type="domain" description="PHD-type" evidence="16">
    <location>
        <begin position="304"/>
        <end position="425"/>
    </location>
</feature>
<dbReference type="SUPFAM" id="SSF47370">
    <property type="entry name" value="Bromodomain"/>
    <property type="match status" value="1"/>
</dbReference>
<dbReference type="CDD" id="cd15670">
    <property type="entry name" value="ePHD_BRPF"/>
    <property type="match status" value="1"/>
</dbReference>
<dbReference type="FunFam" id="3.30.40.10:FF:000007">
    <property type="entry name" value="Bromodomain containing 1, isoform CRA_b"/>
    <property type="match status" value="1"/>
</dbReference>
<dbReference type="Pfam" id="PF13831">
    <property type="entry name" value="PHD_2"/>
    <property type="match status" value="1"/>
</dbReference>
<evidence type="ECO:0000259" key="13">
    <source>
        <dbReference type="PROSITE" id="PS50014"/>
    </source>
</evidence>
<feature type="compositionally biased region" description="Basic residues" evidence="12">
    <location>
        <begin position="123"/>
        <end position="133"/>
    </location>
</feature>
<dbReference type="PROSITE" id="PS00633">
    <property type="entry name" value="BROMODOMAIN_1"/>
    <property type="match status" value="1"/>
</dbReference>
<dbReference type="InterPro" id="IPR036427">
    <property type="entry name" value="Bromodomain-like_sf"/>
</dbReference>
<evidence type="ECO:0000256" key="10">
    <source>
        <dbReference type="PROSITE-ProRule" id="PRU00035"/>
    </source>
</evidence>
<dbReference type="InterPro" id="IPR034732">
    <property type="entry name" value="EPHD"/>
</dbReference>
<evidence type="ECO:0000256" key="6">
    <source>
        <dbReference type="ARBA" id="ARBA00022833"/>
    </source>
</evidence>
<dbReference type="PANTHER" id="PTHR13793">
    <property type="entry name" value="PHD FINGER PROTEINS"/>
    <property type="match status" value="1"/>
</dbReference>
<dbReference type="PROSITE" id="PS50014">
    <property type="entry name" value="BROMODOMAIN_2"/>
    <property type="match status" value="1"/>
</dbReference>
<dbReference type="InterPro" id="IPR011011">
    <property type="entry name" value="Znf_FYVE_PHD"/>
</dbReference>
<evidence type="ECO:0000256" key="11">
    <source>
        <dbReference type="PROSITE-ProRule" id="PRU00146"/>
    </source>
</evidence>
<evidence type="ECO:0000256" key="1">
    <source>
        <dbReference type="ARBA" id="ARBA00004123"/>
    </source>
</evidence>
<dbReference type="FunFam" id="3.30.40.10:FF:000008">
    <property type="entry name" value="Bromodomain containing 1, isoform CRA_a"/>
    <property type="match status" value="1"/>
</dbReference>
<keyword evidence="9" id="KW-0539">Nucleus</keyword>
<dbReference type="Pfam" id="PF13832">
    <property type="entry name" value="zf-HC5HC2H_2"/>
    <property type="match status" value="1"/>
</dbReference>
<dbReference type="PRINTS" id="PR00503">
    <property type="entry name" value="BROMODOMAIN"/>
</dbReference>
<name>E9GZ60_DAPPU</name>
<dbReference type="PROSITE" id="PS51805">
    <property type="entry name" value="EPHD"/>
    <property type="match status" value="1"/>
</dbReference>
<organism evidence="17 18">
    <name type="scientific">Daphnia pulex</name>
    <name type="common">Water flea</name>
    <dbReference type="NCBI Taxonomy" id="6669"/>
    <lineage>
        <taxon>Eukaryota</taxon>
        <taxon>Metazoa</taxon>
        <taxon>Ecdysozoa</taxon>
        <taxon>Arthropoda</taxon>
        <taxon>Crustacea</taxon>
        <taxon>Branchiopoda</taxon>
        <taxon>Diplostraca</taxon>
        <taxon>Cladocera</taxon>
        <taxon>Anomopoda</taxon>
        <taxon>Daphniidae</taxon>
        <taxon>Daphnia</taxon>
    </lineage>
</organism>
<dbReference type="InParanoid" id="E9GZ60"/>
<dbReference type="eggNOG" id="KOG0955">
    <property type="taxonomic scope" value="Eukaryota"/>
</dbReference>
<dbReference type="PANTHER" id="PTHR13793:SF107">
    <property type="entry name" value="BROMODOMAIN-CONTAINING PROTEIN HOMOLOG"/>
    <property type="match status" value="1"/>
</dbReference>
<dbReference type="STRING" id="6669.E9GZ60"/>
<evidence type="ECO:0000259" key="15">
    <source>
        <dbReference type="PROSITE" id="PS50812"/>
    </source>
</evidence>
<evidence type="ECO:0000256" key="2">
    <source>
        <dbReference type="ARBA" id="ARBA00022553"/>
    </source>
</evidence>
<dbReference type="SUPFAM" id="SSF63748">
    <property type="entry name" value="Tudor/PWWP/MBT"/>
    <property type="match status" value="1"/>
</dbReference>
<keyword evidence="7" id="KW-0007">Acetylation</keyword>
<feature type="compositionally biased region" description="Low complexity" evidence="12">
    <location>
        <begin position="833"/>
        <end position="880"/>
    </location>
</feature>
<evidence type="ECO:0000259" key="14">
    <source>
        <dbReference type="PROSITE" id="PS50016"/>
    </source>
</evidence>
<gene>
    <name evidence="17" type="ORF">DAPPUDRAFT_226425</name>
</gene>
<feature type="region of interest" description="Disordered" evidence="12">
    <location>
        <begin position="103"/>
        <end position="147"/>
    </location>
</feature>
<dbReference type="InterPro" id="IPR001487">
    <property type="entry name" value="Bromodomain"/>
</dbReference>
<evidence type="ECO:0000259" key="16">
    <source>
        <dbReference type="PROSITE" id="PS51805"/>
    </source>
</evidence>
<feature type="region of interest" description="Disordered" evidence="12">
    <location>
        <begin position="718"/>
        <end position="740"/>
    </location>
</feature>
<comment type="subcellular location">
    <subcellularLocation>
        <location evidence="1">Nucleus</location>
    </subcellularLocation>
</comment>
<dbReference type="SMART" id="SM00293">
    <property type="entry name" value="PWWP"/>
    <property type="match status" value="1"/>
</dbReference>
<evidence type="ECO:0000313" key="17">
    <source>
        <dbReference type="EMBL" id="EFX75273.1"/>
    </source>
</evidence>